<dbReference type="Gene3D" id="1.25.40.10">
    <property type="entry name" value="Tetratricopeptide repeat domain"/>
    <property type="match status" value="2"/>
</dbReference>
<evidence type="ECO:0000256" key="1">
    <source>
        <dbReference type="ARBA" id="ARBA00022737"/>
    </source>
</evidence>
<feature type="repeat" description="TPR" evidence="3">
    <location>
        <begin position="181"/>
        <end position="214"/>
    </location>
</feature>
<evidence type="ECO:0000256" key="2">
    <source>
        <dbReference type="ARBA" id="ARBA00022803"/>
    </source>
</evidence>
<dbReference type="PROSITE" id="PS50293">
    <property type="entry name" value="TPR_REGION"/>
    <property type="match status" value="1"/>
</dbReference>
<keyword evidence="5" id="KW-1185">Reference proteome</keyword>
<dbReference type="PANTHER" id="PTHR44858">
    <property type="entry name" value="TETRATRICOPEPTIDE REPEAT PROTEIN 6"/>
    <property type="match status" value="1"/>
</dbReference>
<dbReference type="Pfam" id="PF13181">
    <property type="entry name" value="TPR_8"/>
    <property type="match status" value="2"/>
</dbReference>
<accession>F4G1J8</accession>
<dbReference type="STRING" id="1006006.Mcup_0706"/>
<dbReference type="KEGG" id="mcn:Mcup_0706"/>
<keyword evidence="1" id="KW-0677">Repeat</keyword>
<feature type="repeat" description="TPR" evidence="3">
    <location>
        <begin position="147"/>
        <end position="180"/>
    </location>
</feature>
<dbReference type="HOGENOM" id="CLU_1010547_0_0_2"/>
<sequence length="244" mass="27959">MDPLSLMSTGNLNLALIKIRELIAQNPSKENYQLLGRILLELGRDEEAIEAFLKGDDYLNASRILLLRDPVSALNVLKGKEGEGFRVLRAILNFRAENYEEALKELEGVREDPIVLKIRGISEYHTKRFYEALRDLSKAMLSYPLDADIFYYRGLTKIALGDEQNAEKDLDVAINLNPYYAEAYLNKGILTENRGDINRAIELYSKSIDLRPNYKEAYIRRSKAYMKIGKESEARSDIESSERL</sequence>
<dbReference type="PANTHER" id="PTHR44858:SF1">
    <property type="entry name" value="UDP-N-ACETYLGLUCOSAMINE--PEPTIDE N-ACETYLGLUCOSAMINYLTRANSFERASE SPINDLY-RELATED"/>
    <property type="match status" value="1"/>
</dbReference>
<name>F4G1J8_METCR</name>
<dbReference type="SUPFAM" id="SSF48452">
    <property type="entry name" value="TPR-like"/>
    <property type="match status" value="2"/>
</dbReference>
<dbReference type="EMBL" id="CP002656">
    <property type="protein sequence ID" value="AEB94811.1"/>
    <property type="molecule type" value="Genomic_DNA"/>
</dbReference>
<reference evidence="4 5" key="1">
    <citation type="journal article" date="2011" name="J. Bacteriol.">
        <title>Complete genome sequence of Metallosphaera cuprina, a metal sulfide-oxidizing archaeon from a hot spring.</title>
        <authorList>
            <person name="Liu L.J."/>
            <person name="You X.Y."/>
            <person name="Zheng H."/>
            <person name="Wang S."/>
            <person name="Jiang C.Y."/>
            <person name="Liu S.J."/>
        </authorList>
    </citation>
    <scope>NUCLEOTIDE SEQUENCE [LARGE SCALE GENOMIC DNA]</scope>
    <source>
        <strain evidence="4 5">Ar-4</strain>
    </source>
</reference>
<organism evidence="4 5">
    <name type="scientific">Metallosphaera cuprina (strain Ar-4)</name>
    <dbReference type="NCBI Taxonomy" id="1006006"/>
    <lineage>
        <taxon>Archaea</taxon>
        <taxon>Thermoproteota</taxon>
        <taxon>Thermoprotei</taxon>
        <taxon>Sulfolobales</taxon>
        <taxon>Sulfolobaceae</taxon>
        <taxon>Metallosphaera</taxon>
    </lineage>
</organism>
<gene>
    <name evidence="4" type="ordered locus">Mcup_0706</name>
</gene>
<dbReference type="SMART" id="SM00028">
    <property type="entry name" value="TPR"/>
    <property type="match status" value="3"/>
</dbReference>
<protein>
    <submittedName>
        <fullName evidence="4">TPR repeat-containing protein</fullName>
    </submittedName>
</protein>
<dbReference type="RefSeq" id="WP_013737309.1">
    <property type="nucleotide sequence ID" value="NC_015435.1"/>
</dbReference>
<dbReference type="Proteomes" id="UP000007812">
    <property type="component" value="Chromosome"/>
</dbReference>
<evidence type="ECO:0000313" key="4">
    <source>
        <dbReference type="EMBL" id="AEB94811.1"/>
    </source>
</evidence>
<dbReference type="OrthoDB" id="115601at2157"/>
<dbReference type="PATRIC" id="fig|1006006.8.peg.705"/>
<dbReference type="InterPro" id="IPR011990">
    <property type="entry name" value="TPR-like_helical_dom_sf"/>
</dbReference>
<dbReference type="eggNOG" id="arCOG03038">
    <property type="taxonomic scope" value="Archaea"/>
</dbReference>
<dbReference type="InterPro" id="IPR019734">
    <property type="entry name" value="TPR_rpt"/>
</dbReference>
<evidence type="ECO:0000313" key="5">
    <source>
        <dbReference type="Proteomes" id="UP000007812"/>
    </source>
</evidence>
<proteinExistence type="predicted"/>
<dbReference type="AlphaFoldDB" id="F4G1J8"/>
<dbReference type="PROSITE" id="PS50005">
    <property type="entry name" value="TPR"/>
    <property type="match status" value="2"/>
</dbReference>
<dbReference type="GeneID" id="10492897"/>
<dbReference type="InterPro" id="IPR050498">
    <property type="entry name" value="Ycf3"/>
</dbReference>
<keyword evidence="2 3" id="KW-0802">TPR repeat</keyword>
<evidence type="ECO:0000256" key="3">
    <source>
        <dbReference type="PROSITE-ProRule" id="PRU00339"/>
    </source>
</evidence>